<dbReference type="InterPro" id="IPR000415">
    <property type="entry name" value="Nitroreductase-like"/>
</dbReference>
<dbReference type="Gene3D" id="3.40.109.10">
    <property type="entry name" value="NADH Oxidase"/>
    <property type="match status" value="1"/>
</dbReference>
<organism evidence="2 3">
    <name type="scientific">Sessilibacter corallicola</name>
    <dbReference type="NCBI Taxonomy" id="2904075"/>
    <lineage>
        <taxon>Bacteria</taxon>
        <taxon>Pseudomonadati</taxon>
        <taxon>Pseudomonadota</taxon>
        <taxon>Gammaproteobacteria</taxon>
        <taxon>Cellvibrionales</taxon>
        <taxon>Cellvibrionaceae</taxon>
        <taxon>Sessilibacter</taxon>
    </lineage>
</organism>
<protein>
    <recommendedName>
        <fullName evidence="1">Nitroreductase domain-containing protein</fullName>
    </recommendedName>
</protein>
<evidence type="ECO:0000313" key="2">
    <source>
        <dbReference type="EMBL" id="GAA6168917.1"/>
    </source>
</evidence>
<dbReference type="RefSeq" id="WP_353303609.1">
    <property type="nucleotide sequence ID" value="NZ_BAABWN010000009.1"/>
</dbReference>
<keyword evidence="3" id="KW-1185">Reference proteome</keyword>
<evidence type="ECO:0000313" key="3">
    <source>
        <dbReference type="Proteomes" id="UP001465153"/>
    </source>
</evidence>
<comment type="caution">
    <text evidence="2">The sequence shown here is derived from an EMBL/GenBank/DDBJ whole genome shotgun (WGS) entry which is preliminary data.</text>
</comment>
<gene>
    <name evidence="2" type="ORF">NBRC116591_27280</name>
</gene>
<reference evidence="2 3" key="1">
    <citation type="submission" date="2024-04" db="EMBL/GenBank/DDBJ databases">
        <title>Draft genome sequence of Sessilibacter corallicola NBRC 116591.</title>
        <authorList>
            <person name="Miyakawa T."/>
            <person name="Kusuya Y."/>
            <person name="Miura T."/>
        </authorList>
    </citation>
    <scope>NUCLEOTIDE SEQUENCE [LARGE SCALE GENOMIC DNA]</scope>
    <source>
        <strain evidence="2 3">KU-00831-HH</strain>
    </source>
</reference>
<dbReference type="EMBL" id="BAABWN010000009">
    <property type="protein sequence ID" value="GAA6168917.1"/>
    <property type="molecule type" value="Genomic_DNA"/>
</dbReference>
<name>A0ABQ0ABH4_9GAMM</name>
<dbReference type="Proteomes" id="UP001465153">
    <property type="component" value="Unassembled WGS sequence"/>
</dbReference>
<accession>A0ABQ0ABH4</accession>
<dbReference type="Pfam" id="PF00881">
    <property type="entry name" value="Nitroreductase"/>
    <property type="match status" value="1"/>
</dbReference>
<sequence length="184" mass="20326">MAKHTIEVINKLLTHGLLAPSSFNLQHWRFHVVENPKKVSHLFSECDWKTTSVQAPPESAIIISGDYSAWENAPEYAKHLDPDFQALSLKKATAVYGTNHRTQLDEAARSCGFFLTNIIFSALEDNIGVSVASPNNLAAIISELNLNEATVPLCCVYLYSDAAAELSMPLNPSHLDTMLANDQW</sequence>
<dbReference type="InterPro" id="IPR029479">
    <property type="entry name" value="Nitroreductase"/>
</dbReference>
<evidence type="ECO:0000259" key="1">
    <source>
        <dbReference type="Pfam" id="PF00881"/>
    </source>
</evidence>
<feature type="domain" description="Nitroreductase" evidence="1">
    <location>
        <begin position="7"/>
        <end position="157"/>
    </location>
</feature>
<proteinExistence type="predicted"/>
<dbReference type="SUPFAM" id="SSF55469">
    <property type="entry name" value="FMN-dependent nitroreductase-like"/>
    <property type="match status" value="1"/>
</dbReference>